<evidence type="ECO:0000256" key="1">
    <source>
        <dbReference type="ARBA" id="ARBA00022649"/>
    </source>
</evidence>
<accession>A0A358E2T7</accession>
<protein>
    <submittedName>
        <fullName evidence="2">Type II toxin-antitoxin system RelE/ParE family toxin</fullName>
    </submittedName>
</protein>
<comment type="caution">
    <text evidence="2">The sequence shown here is derived from an EMBL/GenBank/DDBJ whole genome shotgun (WGS) entry which is preliminary data.</text>
</comment>
<gene>
    <name evidence="2" type="ORF">DEB45_16115</name>
</gene>
<dbReference type="Pfam" id="PF05016">
    <property type="entry name" value="ParE_toxin"/>
    <property type="match status" value="1"/>
</dbReference>
<keyword evidence="1" id="KW-1277">Toxin-antitoxin system</keyword>
<name>A0A358E2T7_9ALTE</name>
<dbReference type="Gene3D" id="3.30.2310.20">
    <property type="entry name" value="RelE-like"/>
    <property type="match status" value="1"/>
</dbReference>
<dbReference type="InterPro" id="IPR007712">
    <property type="entry name" value="RelE/ParE_toxin"/>
</dbReference>
<reference evidence="2 3" key="1">
    <citation type="journal article" date="2018" name="Nat. Biotechnol.">
        <title>A standardized bacterial taxonomy based on genome phylogeny substantially revises the tree of life.</title>
        <authorList>
            <person name="Parks D.H."/>
            <person name="Chuvochina M."/>
            <person name="Waite D.W."/>
            <person name="Rinke C."/>
            <person name="Skarshewski A."/>
            <person name="Chaumeil P.A."/>
            <person name="Hugenholtz P."/>
        </authorList>
    </citation>
    <scope>NUCLEOTIDE SEQUENCE [LARGE SCALE GENOMIC DNA]</scope>
    <source>
        <strain evidence="2">UBA11621</strain>
    </source>
</reference>
<organism evidence="2 3">
    <name type="scientific">Alteromonas australica</name>
    <dbReference type="NCBI Taxonomy" id="589873"/>
    <lineage>
        <taxon>Bacteria</taxon>
        <taxon>Pseudomonadati</taxon>
        <taxon>Pseudomonadota</taxon>
        <taxon>Gammaproteobacteria</taxon>
        <taxon>Alteromonadales</taxon>
        <taxon>Alteromonadaceae</taxon>
        <taxon>Alteromonas/Salinimonas group</taxon>
        <taxon>Alteromonas</taxon>
    </lineage>
</organism>
<dbReference type="InterPro" id="IPR035093">
    <property type="entry name" value="RelE/ParE_toxin_dom_sf"/>
</dbReference>
<sequence>MHITISNLAKEDLIDIWLYGHKVWGESLADRYLDGLYDAISLLSSNPYRYPEYQDKNVAPFRLMPIKNHLIAYEVSGSNIFIVRVLHESMDTVSRMSVSSRPSE</sequence>
<dbReference type="EMBL" id="DONK01000253">
    <property type="protein sequence ID" value="HBU52778.1"/>
    <property type="molecule type" value="Genomic_DNA"/>
</dbReference>
<dbReference type="Proteomes" id="UP000264779">
    <property type="component" value="Unassembled WGS sequence"/>
</dbReference>
<evidence type="ECO:0000313" key="2">
    <source>
        <dbReference type="EMBL" id="HBU52778.1"/>
    </source>
</evidence>
<dbReference type="AlphaFoldDB" id="A0A358E2T7"/>
<proteinExistence type="predicted"/>
<evidence type="ECO:0000313" key="3">
    <source>
        <dbReference type="Proteomes" id="UP000264779"/>
    </source>
</evidence>